<name>A0ABX2IK60_9RHOB</name>
<protein>
    <submittedName>
        <fullName evidence="2">YjbF family lipoprotein</fullName>
    </submittedName>
</protein>
<sequence length="231" mass="25268">MIFRIKPIVWLLCFPMLASCSSGSGLETSALQGLTTTLADVFRGNKDRQAANANFNPATSITRAQVASLPARTWVAHLDERNAWASLTLLGNNRGVRTYLTEDSISVSLRQGVLVATRGLGNDVHVANPNPTLAALSSQGTRGRYTREMTFLDPTSQKISTLFSCTMTPIGPTAVTIAQTRQATRQYSEDCQSDTRKITNLFWTSTSGAMTRTRQWVSPTVGYLDTYLVKP</sequence>
<dbReference type="SUPFAM" id="SSF159270">
    <property type="entry name" value="YmcC-like"/>
    <property type="match status" value="1"/>
</dbReference>
<dbReference type="InterPro" id="IPR021308">
    <property type="entry name" value="GfcB"/>
</dbReference>
<feature type="chain" id="PRO_5045893386" evidence="1">
    <location>
        <begin position="25"/>
        <end position="231"/>
    </location>
</feature>
<dbReference type="Gene3D" id="2.40.360.10">
    <property type="entry name" value="YmcC-like"/>
    <property type="match status" value="1"/>
</dbReference>
<dbReference type="Proteomes" id="UP000777935">
    <property type="component" value="Unassembled WGS sequence"/>
</dbReference>
<feature type="signal peptide" evidence="1">
    <location>
        <begin position="1"/>
        <end position="24"/>
    </location>
</feature>
<dbReference type="PROSITE" id="PS51257">
    <property type="entry name" value="PROKAR_LIPOPROTEIN"/>
    <property type="match status" value="1"/>
</dbReference>
<dbReference type="RefSeq" id="WP_174134364.1">
    <property type="nucleotide sequence ID" value="NZ_JABUFE010000001.1"/>
</dbReference>
<gene>
    <name evidence="2" type="ORF">HRQ87_00310</name>
</gene>
<keyword evidence="2" id="KW-0449">Lipoprotein</keyword>
<evidence type="ECO:0000313" key="2">
    <source>
        <dbReference type="EMBL" id="NSX53238.1"/>
    </source>
</evidence>
<keyword evidence="1" id="KW-0732">Signal</keyword>
<dbReference type="EMBL" id="JABUFE010000001">
    <property type="protein sequence ID" value="NSX53238.1"/>
    <property type="molecule type" value="Genomic_DNA"/>
</dbReference>
<accession>A0ABX2IK60</accession>
<organism evidence="2 3">
    <name type="scientific">Parasulfitobacter algicola</name>
    <dbReference type="NCBI Taxonomy" id="2614809"/>
    <lineage>
        <taxon>Bacteria</taxon>
        <taxon>Pseudomonadati</taxon>
        <taxon>Pseudomonadota</taxon>
        <taxon>Alphaproteobacteria</taxon>
        <taxon>Rhodobacterales</taxon>
        <taxon>Roseobacteraceae</taxon>
        <taxon>Parasulfitobacter</taxon>
    </lineage>
</organism>
<dbReference type="Pfam" id="PF11102">
    <property type="entry name" value="YjbF"/>
    <property type="match status" value="1"/>
</dbReference>
<keyword evidence="3" id="KW-1185">Reference proteome</keyword>
<evidence type="ECO:0000256" key="1">
    <source>
        <dbReference type="SAM" id="SignalP"/>
    </source>
</evidence>
<reference evidence="2 3" key="1">
    <citation type="submission" date="2020-06" db="EMBL/GenBank/DDBJ databases">
        <title>Sulfitobacter algicola sp. nov., isolated from green algae.</title>
        <authorList>
            <person name="Wang C."/>
        </authorList>
    </citation>
    <scope>NUCLEOTIDE SEQUENCE [LARGE SCALE GENOMIC DNA]</scope>
    <source>
        <strain evidence="2 3">1151</strain>
    </source>
</reference>
<dbReference type="InterPro" id="IPR023373">
    <property type="entry name" value="YmcC_sf"/>
</dbReference>
<comment type="caution">
    <text evidence="2">The sequence shown here is derived from an EMBL/GenBank/DDBJ whole genome shotgun (WGS) entry which is preliminary data.</text>
</comment>
<proteinExistence type="predicted"/>
<evidence type="ECO:0000313" key="3">
    <source>
        <dbReference type="Proteomes" id="UP000777935"/>
    </source>
</evidence>